<dbReference type="GO" id="GO:0006152">
    <property type="term" value="P:purine nucleoside catabolic process"/>
    <property type="evidence" value="ECO:0007669"/>
    <property type="project" value="TreeGrafter"/>
</dbReference>
<evidence type="ECO:0000256" key="1">
    <source>
        <dbReference type="ARBA" id="ARBA00022801"/>
    </source>
</evidence>
<evidence type="ECO:0000313" key="5">
    <source>
        <dbReference type="Proteomes" id="UP000295636"/>
    </source>
</evidence>
<dbReference type="Proteomes" id="UP000295636">
    <property type="component" value="Unassembled WGS sequence"/>
</dbReference>
<dbReference type="PANTHER" id="PTHR12304">
    <property type="entry name" value="INOSINE-URIDINE PREFERRING NUCLEOSIDE HYDROLASE"/>
    <property type="match status" value="1"/>
</dbReference>
<dbReference type="EMBL" id="SMRT01000003">
    <property type="protein sequence ID" value="TDF98678.1"/>
    <property type="molecule type" value="Genomic_DNA"/>
</dbReference>
<protein>
    <submittedName>
        <fullName evidence="4">Nucleoside hydrolase</fullName>
    </submittedName>
</protein>
<dbReference type="GO" id="GO:0008477">
    <property type="term" value="F:purine nucleosidase activity"/>
    <property type="evidence" value="ECO:0007669"/>
    <property type="project" value="TreeGrafter"/>
</dbReference>
<dbReference type="PANTHER" id="PTHR12304:SF4">
    <property type="entry name" value="URIDINE NUCLEOSIDASE"/>
    <property type="match status" value="1"/>
</dbReference>
<dbReference type="InterPro" id="IPR001910">
    <property type="entry name" value="Inosine/uridine_hydrolase_dom"/>
</dbReference>
<organism evidence="4 5">
    <name type="scientific">Paenibacillus piri</name>
    <dbReference type="NCBI Taxonomy" id="2547395"/>
    <lineage>
        <taxon>Bacteria</taxon>
        <taxon>Bacillati</taxon>
        <taxon>Bacillota</taxon>
        <taxon>Bacilli</taxon>
        <taxon>Bacillales</taxon>
        <taxon>Paenibacillaceae</taxon>
        <taxon>Paenibacillus</taxon>
    </lineage>
</organism>
<reference evidence="4 5" key="1">
    <citation type="submission" date="2019-03" db="EMBL/GenBank/DDBJ databases">
        <title>This is whole genome sequence of Paenibacillus sp MS74 strain.</title>
        <authorList>
            <person name="Trinh H.N."/>
        </authorList>
    </citation>
    <scope>NUCLEOTIDE SEQUENCE [LARGE SCALE GENOMIC DNA]</scope>
    <source>
        <strain evidence="4 5">MS74</strain>
    </source>
</reference>
<dbReference type="OrthoDB" id="2530052at2"/>
<evidence type="ECO:0000259" key="3">
    <source>
        <dbReference type="Pfam" id="PF01156"/>
    </source>
</evidence>
<dbReference type="AlphaFoldDB" id="A0A4R5KU99"/>
<evidence type="ECO:0000313" key="4">
    <source>
        <dbReference type="EMBL" id="TDF98678.1"/>
    </source>
</evidence>
<proteinExistence type="predicted"/>
<dbReference type="SUPFAM" id="SSF53590">
    <property type="entry name" value="Nucleoside hydrolase"/>
    <property type="match status" value="1"/>
</dbReference>
<sequence length="240" mass="27370">MQDSYNETVLLLRLMGLEGQVRIEAGAAYAMPNEETAVDSPGARLIIEEAMKDDDRPLHVAFFGPLTEMASALLIEPKIAERNIRVIWIGGAEYPSGGPEYNLSNDIHAANVIFKSKLEVWQIPSSVYRLMAVSYVELFEKVYPLGEIGKYLVEQLLEFNNNRKSPDEYRSLGDSPAVGVIMYPNCGKWTWKPAPLFDSNMNYIHTGQYRPIRVYETIDARFIHEDFFAKLTRFHRSSQK</sequence>
<dbReference type="InterPro" id="IPR023186">
    <property type="entry name" value="IUNH"/>
</dbReference>
<feature type="domain" description="Inosine/uridine-preferring nucleoside hydrolase" evidence="3">
    <location>
        <begin position="32"/>
        <end position="184"/>
    </location>
</feature>
<dbReference type="RefSeq" id="WP_133226959.1">
    <property type="nucleotide sequence ID" value="NZ_SMRT01000003.1"/>
</dbReference>
<evidence type="ECO:0000256" key="2">
    <source>
        <dbReference type="ARBA" id="ARBA00023295"/>
    </source>
</evidence>
<keyword evidence="2" id="KW-0326">Glycosidase</keyword>
<gene>
    <name evidence="4" type="ORF">E1757_09085</name>
</gene>
<comment type="caution">
    <text evidence="4">The sequence shown here is derived from an EMBL/GenBank/DDBJ whole genome shotgun (WGS) entry which is preliminary data.</text>
</comment>
<dbReference type="GO" id="GO:0005829">
    <property type="term" value="C:cytosol"/>
    <property type="evidence" value="ECO:0007669"/>
    <property type="project" value="TreeGrafter"/>
</dbReference>
<dbReference type="Gene3D" id="3.90.245.10">
    <property type="entry name" value="Ribonucleoside hydrolase-like"/>
    <property type="match status" value="1"/>
</dbReference>
<keyword evidence="5" id="KW-1185">Reference proteome</keyword>
<name>A0A4R5KU99_9BACL</name>
<dbReference type="Pfam" id="PF01156">
    <property type="entry name" value="IU_nuc_hydro"/>
    <property type="match status" value="1"/>
</dbReference>
<keyword evidence="1 4" id="KW-0378">Hydrolase</keyword>
<accession>A0A4R5KU99</accession>
<dbReference type="InterPro" id="IPR036452">
    <property type="entry name" value="Ribo_hydro-like"/>
</dbReference>